<dbReference type="InterPro" id="IPR050549">
    <property type="entry name" value="MFS_Trehalose_Transporter"/>
</dbReference>
<dbReference type="PRINTS" id="PR00171">
    <property type="entry name" value="SUGRTRNSPORT"/>
</dbReference>
<feature type="transmembrane region" description="Helical" evidence="8">
    <location>
        <begin position="318"/>
        <end position="339"/>
    </location>
</feature>
<dbReference type="InterPro" id="IPR005829">
    <property type="entry name" value="Sugar_transporter_CS"/>
</dbReference>
<accession>A0A5N4A4J8</accession>
<dbReference type="InParanoid" id="A0A5N4A4J8"/>
<evidence type="ECO:0000256" key="6">
    <source>
        <dbReference type="ARBA" id="ARBA00023180"/>
    </source>
</evidence>
<organism evidence="10 11">
    <name type="scientific">Photinus pyralis</name>
    <name type="common">Common eastern firefly</name>
    <name type="synonym">Lampyris pyralis</name>
    <dbReference type="NCBI Taxonomy" id="7054"/>
    <lineage>
        <taxon>Eukaryota</taxon>
        <taxon>Metazoa</taxon>
        <taxon>Ecdysozoa</taxon>
        <taxon>Arthropoda</taxon>
        <taxon>Hexapoda</taxon>
        <taxon>Insecta</taxon>
        <taxon>Pterygota</taxon>
        <taxon>Neoptera</taxon>
        <taxon>Endopterygota</taxon>
        <taxon>Coleoptera</taxon>
        <taxon>Polyphaga</taxon>
        <taxon>Elateriformia</taxon>
        <taxon>Elateroidea</taxon>
        <taxon>Lampyridae</taxon>
        <taxon>Lampyrinae</taxon>
        <taxon>Photinus</taxon>
    </lineage>
</organism>
<feature type="transmembrane region" description="Helical" evidence="8">
    <location>
        <begin position="172"/>
        <end position="190"/>
    </location>
</feature>
<dbReference type="Pfam" id="PF00083">
    <property type="entry name" value="Sugar_tr"/>
    <property type="match status" value="1"/>
</dbReference>
<evidence type="ECO:0000256" key="4">
    <source>
        <dbReference type="ARBA" id="ARBA00022989"/>
    </source>
</evidence>
<dbReference type="Proteomes" id="UP000327044">
    <property type="component" value="Unassembled WGS sequence"/>
</dbReference>
<evidence type="ECO:0000256" key="7">
    <source>
        <dbReference type="ARBA" id="ARBA00024348"/>
    </source>
</evidence>
<dbReference type="PROSITE" id="PS00216">
    <property type="entry name" value="SUGAR_TRANSPORT_1"/>
    <property type="match status" value="1"/>
</dbReference>
<dbReference type="InterPro" id="IPR036259">
    <property type="entry name" value="MFS_trans_sf"/>
</dbReference>
<reference evidence="10 11" key="1">
    <citation type="journal article" date="2018" name="Elife">
        <title>Firefly genomes illuminate parallel origins of bioluminescence in beetles.</title>
        <authorList>
            <person name="Fallon T.R."/>
            <person name="Lower S.E."/>
            <person name="Chang C.H."/>
            <person name="Bessho-Uehara M."/>
            <person name="Martin G.J."/>
            <person name="Bewick A.J."/>
            <person name="Behringer M."/>
            <person name="Debat H.J."/>
            <person name="Wong I."/>
            <person name="Day J.C."/>
            <person name="Suvorov A."/>
            <person name="Silva C.J."/>
            <person name="Stanger-Hall K.F."/>
            <person name="Hall D.W."/>
            <person name="Schmitz R.J."/>
            <person name="Nelson D.R."/>
            <person name="Lewis S.M."/>
            <person name="Shigenobu S."/>
            <person name="Bybee S.M."/>
            <person name="Larracuente A.M."/>
            <person name="Oba Y."/>
            <person name="Weng J.K."/>
        </authorList>
    </citation>
    <scope>NUCLEOTIDE SEQUENCE [LARGE SCALE GENOMIC DNA]</scope>
    <source>
        <strain evidence="10">1611_PpyrPB1</strain>
        <tissue evidence="10">Whole body</tissue>
    </source>
</reference>
<feature type="transmembrane region" description="Helical" evidence="8">
    <location>
        <begin position="345"/>
        <end position="369"/>
    </location>
</feature>
<feature type="transmembrane region" description="Helical" evidence="8">
    <location>
        <begin position="381"/>
        <end position="402"/>
    </location>
</feature>
<sequence>MILDLKWARGGRVYQYLAMLTGTLCIVSSGMHYGWSSPSLPQLQHPNSTLPVTNEEGSWLAVMPLFGASIGSLFSIVTLDRIGRKKAILLCGIPSFAAWIMVATADTVTTLMFARIVAGFGDGLSFCAIPMYLNEIADPEVRGFLGSSCATALILGMLLISVVGSYASITCAALVCSVAPLLLLVTFPWMPESPYYLIMRGREADAARSLRIFRGTFDVDDELRRLSAAIKIQNLDTGKFLDLFTVKGSRRAGIIAMGMQTIQQCSGMMAIAFYAHTIFESAGSAFSPVTAAIIYFTLQVVFSVVSSMIMDRTGRRPLLVISIVGAGLSLFVEGLYFYLKCDYPYVPVLALIAFVVHFSLGLQTIPTLLLGELFSTNVKAFALSLSDVHFNLVAILVSKFFQAVKDSYGMHIPFFAFSASCVAGLVFVLRYVPETKGKTLEEIQDELRGRARADDSRQVETLRKIVAETIDICNNVQK</sequence>
<feature type="transmembrane region" description="Helical" evidence="8">
    <location>
        <begin position="408"/>
        <end position="429"/>
    </location>
</feature>
<keyword evidence="3 8" id="KW-0812">Transmembrane</keyword>
<feature type="transmembrane region" description="Helical" evidence="8">
    <location>
        <begin position="111"/>
        <end position="133"/>
    </location>
</feature>
<evidence type="ECO:0000256" key="5">
    <source>
        <dbReference type="ARBA" id="ARBA00023136"/>
    </source>
</evidence>
<feature type="transmembrane region" description="Helical" evidence="8">
    <location>
        <begin position="145"/>
        <end position="166"/>
    </location>
</feature>
<dbReference type="GO" id="GO:0005886">
    <property type="term" value="C:plasma membrane"/>
    <property type="evidence" value="ECO:0007669"/>
    <property type="project" value="UniProtKB-SubCell"/>
</dbReference>
<comment type="subcellular location">
    <subcellularLocation>
        <location evidence="1">Cell membrane</location>
        <topology evidence="1">Multi-pass membrane protein</topology>
    </subcellularLocation>
</comment>
<keyword evidence="2" id="KW-1003">Cell membrane</keyword>
<dbReference type="PROSITE" id="PS00217">
    <property type="entry name" value="SUGAR_TRANSPORT_2"/>
    <property type="match status" value="1"/>
</dbReference>
<dbReference type="PROSITE" id="PS50850">
    <property type="entry name" value="MFS"/>
    <property type="match status" value="1"/>
</dbReference>
<dbReference type="OrthoDB" id="6133115at2759"/>
<dbReference type="GO" id="GO:0022857">
    <property type="term" value="F:transmembrane transporter activity"/>
    <property type="evidence" value="ECO:0007669"/>
    <property type="project" value="InterPro"/>
</dbReference>
<evidence type="ECO:0000259" key="9">
    <source>
        <dbReference type="PROSITE" id="PS50850"/>
    </source>
</evidence>
<dbReference type="Gene3D" id="1.20.1250.20">
    <property type="entry name" value="MFS general substrate transporter like domains"/>
    <property type="match status" value="1"/>
</dbReference>
<protein>
    <recommendedName>
        <fullName evidence="9">Major facilitator superfamily (MFS) profile domain-containing protein</fullName>
    </recommendedName>
</protein>
<dbReference type="InterPro" id="IPR005828">
    <property type="entry name" value="MFS_sugar_transport-like"/>
</dbReference>
<dbReference type="EMBL" id="VVIM01000010">
    <property type="protein sequence ID" value="KAB0792243.1"/>
    <property type="molecule type" value="Genomic_DNA"/>
</dbReference>
<feature type="transmembrane region" description="Helical" evidence="8">
    <location>
        <begin position="16"/>
        <end position="35"/>
    </location>
</feature>
<name>A0A5N4A4J8_PHOPY</name>
<evidence type="ECO:0000256" key="1">
    <source>
        <dbReference type="ARBA" id="ARBA00004651"/>
    </source>
</evidence>
<dbReference type="FunFam" id="1.20.1250.20:FF:000055">
    <property type="entry name" value="Facilitated trehalose transporter Tret1-2 homolog"/>
    <property type="match status" value="1"/>
</dbReference>
<evidence type="ECO:0000256" key="3">
    <source>
        <dbReference type="ARBA" id="ARBA00022692"/>
    </source>
</evidence>
<keyword evidence="11" id="KW-1185">Reference proteome</keyword>
<dbReference type="InterPro" id="IPR003663">
    <property type="entry name" value="Sugar/inositol_transpt"/>
</dbReference>
<evidence type="ECO:0000313" key="10">
    <source>
        <dbReference type="EMBL" id="KAB0792243.1"/>
    </source>
</evidence>
<evidence type="ECO:0000256" key="8">
    <source>
        <dbReference type="SAM" id="Phobius"/>
    </source>
</evidence>
<evidence type="ECO:0000313" key="11">
    <source>
        <dbReference type="Proteomes" id="UP000327044"/>
    </source>
</evidence>
<keyword evidence="6" id="KW-0325">Glycoprotein</keyword>
<dbReference type="AlphaFoldDB" id="A0A5N4A4J8"/>
<dbReference type="PANTHER" id="PTHR48021">
    <property type="match status" value="1"/>
</dbReference>
<proteinExistence type="inferred from homology"/>
<feature type="transmembrane region" description="Helical" evidence="8">
    <location>
        <begin position="285"/>
        <end position="306"/>
    </location>
</feature>
<comment type="caution">
    <text evidence="10">The sequence shown here is derived from an EMBL/GenBank/DDBJ whole genome shotgun (WGS) entry which is preliminary data.</text>
</comment>
<keyword evidence="5 8" id="KW-0472">Membrane</keyword>
<evidence type="ECO:0000256" key="2">
    <source>
        <dbReference type="ARBA" id="ARBA00022475"/>
    </source>
</evidence>
<dbReference type="InterPro" id="IPR020846">
    <property type="entry name" value="MFS_dom"/>
</dbReference>
<feature type="domain" description="Major facilitator superfamily (MFS) profile" evidence="9">
    <location>
        <begin position="1"/>
        <end position="436"/>
    </location>
</feature>
<feature type="transmembrane region" description="Helical" evidence="8">
    <location>
        <begin position="59"/>
        <end position="80"/>
    </location>
</feature>
<dbReference type="PANTHER" id="PTHR48021:SF46">
    <property type="entry name" value="MAJOR FACILITATOR SUPERFAMILY (MFS) PROFILE DOMAIN-CONTAINING PROTEIN"/>
    <property type="match status" value="1"/>
</dbReference>
<comment type="similarity">
    <text evidence="7">Belongs to the major facilitator superfamily. Sugar transporter (TC 2.A.1.1) family. Trehalose transporter subfamily.</text>
</comment>
<dbReference type="SUPFAM" id="SSF103473">
    <property type="entry name" value="MFS general substrate transporter"/>
    <property type="match status" value="1"/>
</dbReference>
<keyword evidence="4 8" id="KW-1133">Transmembrane helix</keyword>
<gene>
    <name evidence="10" type="ORF">PPYR_14202</name>
</gene>